<evidence type="ECO:0000256" key="2">
    <source>
        <dbReference type="SAM" id="Phobius"/>
    </source>
</evidence>
<keyword evidence="2" id="KW-0812">Transmembrane</keyword>
<reference evidence="3 4" key="1">
    <citation type="submission" date="2020-05" db="EMBL/GenBank/DDBJ databases">
        <title>Ramlibacter rhizophilus sp. nov., isolated from rhizosphere soil of national flower Mugunghwa from South Korea.</title>
        <authorList>
            <person name="Zheng-Fei Y."/>
            <person name="Huan T."/>
        </authorList>
    </citation>
    <scope>NUCLEOTIDE SEQUENCE [LARGE SCALE GENOMIC DNA]</scope>
    <source>
        <strain evidence="3 4">H242</strain>
    </source>
</reference>
<reference evidence="3 4" key="2">
    <citation type="submission" date="2020-05" db="EMBL/GenBank/DDBJ databases">
        <authorList>
            <person name="Khan S.A."/>
            <person name="Jeon C.O."/>
            <person name="Chun B.H."/>
        </authorList>
    </citation>
    <scope>NUCLEOTIDE SEQUENCE [LARGE SCALE GENOMIC DNA]</scope>
    <source>
        <strain evidence="3 4">H242</strain>
    </source>
</reference>
<evidence type="ECO:0000313" key="3">
    <source>
        <dbReference type="EMBL" id="QJW84584.1"/>
    </source>
</evidence>
<feature type="region of interest" description="Disordered" evidence="1">
    <location>
        <begin position="67"/>
        <end position="108"/>
    </location>
</feature>
<gene>
    <name evidence="3" type="ORF">HK414_15590</name>
</gene>
<dbReference type="Proteomes" id="UP000500826">
    <property type="component" value="Chromosome"/>
</dbReference>
<name>A0ABX6P390_9BURK</name>
<feature type="transmembrane region" description="Helical" evidence="2">
    <location>
        <begin position="30"/>
        <end position="52"/>
    </location>
</feature>
<organism evidence="3 4">
    <name type="scientific">Ramlibacter terrae</name>
    <dbReference type="NCBI Taxonomy" id="2732511"/>
    <lineage>
        <taxon>Bacteria</taxon>
        <taxon>Pseudomonadati</taxon>
        <taxon>Pseudomonadota</taxon>
        <taxon>Betaproteobacteria</taxon>
        <taxon>Burkholderiales</taxon>
        <taxon>Comamonadaceae</taxon>
        <taxon>Ramlibacter</taxon>
    </lineage>
</organism>
<keyword evidence="2" id="KW-0472">Membrane</keyword>
<keyword evidence="4" id="KW-1185">Reference proteome</keyword>
<evidence type="ECO:0000256" key="1">
    <source>
        <dbReference type="SAM" id="MobiDB-lite"/>
    </source>
</evidence>
<sequence length="108" mass="10768">MGALAGVTAVLAPITCPASAVKNWPKRAAVMRLPALATAAVLSGVVYTVAVAPDCAVATLRMTLVSSGTSVPPPGQAPRVTSASLLQKRPPVASRSTSPVVPAGRPNT</sequence>
<accession>A0ABX6P390</accession>
<keyword evidence="2" id="KW-1133">Transmembrane helix</keyword>
<evidence type="ECO:0000313" key="4">
    <source>
        <dbReference type="Proteomes" id="UP000500826"/>
    </source>
</evidence>
<proteinExistence type="predicted"/>
<protein>
    <submittedName>
        <fullName evidence="3">Uncharacterized protein</fullName>
    </submittedName>
</protein>
<dbReference type="EMBL" id="CP053418">
    <property type="protein sequence ID" value="QJW84584.1"/>
    <property type="molecule type" value="Genomic_DNA"/>
</dbReference>